<proteinExistence type="predicted"/>
<accession>G0L4E2</accession>
<evidence type="ECO:0000313" key="2">
    <source>
        <dbReference type="Proteomes" id="UP000008898"/>
    </source>
</evidence>
<dbReference type="EMBL" id="FP476056">
    <property type="protein sequence ID" value="CAZ95655.1"/>
    <property type="molecule type" value="Genomic_DNA"/>
</dbReference>
<gene>
    <name evidence="1" type="ordered locus">zobellia_1600</name>
</gene>
<dbReference type="Proteomes" id="UP000008898">
    <property type="component" value="Chromosome"/>
</dbReference>
<dbReference type="KEGG" id="zga:ZOBELLIA_1600"/>
<evidence type="ECO:0000313" key="1">
    <source>
        <dbReference type="EMBL" id="CAZ95655.1"/>
    </source>
</evidence>
<dbReference type="AlphaFoldDB" id="G0L4E2"/>
<reference evidence="2" key="1">
    <citation type="submission" date="2009-07" db="EMBL/GenBank/DDBJ databases">
        <title>Complete genome sequence of Zobellia galactanivorans Dsij.</title>
        <authorList>
            <consortium name="Genoscope - CEA"/>
        </authorList>
    </citation>
    <scope>NUCLEOTIDE SEQUENCE [LARGE SCALE GENOMIC DNA]</scope>
    <source>
        <strain evidence="2">DSM 12802 / CCUG 47099 / CIP 106680 / NCIMB 13871 / Dsij</strain>
    </source>
</reference>
<organism evidence="1 2">
    <name type="scientific">Zobellia galactanivorans (strain DSM 12802 / CCUG 47099 / CIP 106680 / NCIMB 13871 / Dsij)</name>
    <dbReference type="NCBI Taxonomy" id="63186"/>
    <lineage>
        <taxon>Bacteria</taxon>
        <taxon>Pseudomonadati</taxon>
        <taxon>Bacteroidota</taxon>
        <taxon>Flavobacteriia</taxon>
        <taxon>Flavobacteriales</taxon>
        <taxon>Flavobacteriaceae</taxon>
        <taxon>Zobellia</taxon>
    </lineage>
</organism>
<keyword evidence="2" id="KW-1185">Reference proteome</keyword>
<sequence length="46" mass="5152">MALDDDEENNNARAKVIKFDDNHLVGSVIHGKREPVQAPFFILISS</sequence>
<name>G0L4E2_ZOBGA</name>
<dbReference type="HOGENOM" id="CLU_3190968_0_0_10"/>
<reference evidence="1 2" key="2">
    <citation type="journal article" date="2012" name="Environ. Microbiol.">
        <title>Characterization of the first alginolytic operons in a marine bacterium: from their emergence in marine Flavobacteriia to their independent transfers to marine Proteobacteria and human gut Bacteroides.</title>
        <authorList>
            <person name="Thomas F."/>
            <person name="Barbeyron T."/>
            <person name="Tonon T."/>
            <person name="Genicot S."/>
            <person name="Czjzek M."/>
            <person name="Michel G."/>
        </authorList>
    </citation>
    <scope>NUCLEOTIDE SEQUENCE [LARGE SCALE GENOMIC DNA]</scope>
    <source>
        <strain evidence="2">DSM 12802 / CCUG 47099 / CIP 106680 / NCIMB 13871 / Dsij</strain>
    </source>
</reference>
<protein>
    <submittedName>
        <fullName evidence="1">Uncharacterized protein</fullName>
    </submittedName>
</protein>